<dbReference type="EMBL" id="FQXO01000064">
    <property type="protein sequence ID" value="SHH76191.1"/>
    <property type="molecule type" value="Genomic_DNA"/>
</dbReference>
<gene>
    <name evidence="1" type="ORF">SAMN02745135_02002</name>
</gene>
<dbReference type="OrthoDB" id="1629754at2"/>
<protein>
    <recommendedName>
        <fullName evidence="3">DUF2313 domain-containing protein</fullName>
    </recommendedName>
</protein>
<evidence type="ECO:0000313" key="2">
    <source>
        <dbReference type="Proteomes" id="UP000183967"/>
    </source>
</evidence>
<dbReference type="Pfam" id="PF10076">
    <property type="entry name" value="Phage_Mu_Gp48"/>
    <property type="match status" value="1"/>
</dbReference>
<evidence type="ECO:0000313" key="1">
    <source>
        <dbReference type="EMBL" id="SHH76191.1"/>
    </source>
</evidence>
<dbReference type="Proteomes" id="UP000183967">
    <property type="component" value="Unassembled WGS sequence"/>
</dbReference>
<accession>A0A1M5VLS9</accession>
<proteinExistence type="predicted"/>
<name>A0A1M5VLS9_9FIRM</name>
<dbReference type="InterPro" id="IPR018755">
    <property type="entry name" value="Phage_Mu_Gp48"/>
</dbReference>
<sequence length="177" mass="20353">MNLMNLLPPYYNGNLTMEELQSIIGTEIKKVSEGLNKTISECFINTASDLLSRYEKIHGLTVDVSKPYEFRRERIKAKIRGTGTVTKQIIKEVASSYSNGEVEVIEDNENYRFIIKFVSTIGIPRNIADLKLTIEEIKPAHLTYTFEFTYRTHGELKNYTHEALSNYTHQTLREGVI</sequence>
<keyword evidence="2" id="KW-1185">Reference proteome</keyword>
<reference evidence="2" key="1">
    <citation type="submission" date="2016-11" db="EMBL/GenBank/DDBJ databases">
        <authorList>
            <person name="Varghese N."/>
            <person name="Submissions S."/>
        </authorList>
    </citation>
    <scope>NUCLEOTIDE SEQUENCE [LARGE SCALE GENOMIC DNA]</scope>
    <source>
        <strain evidence="2">DSM 13643</strain>
    </source>
</reference>
<evidence type="ECO:0008006" key="3">
    <source>
        <dbReference type="Google" id="ProtNLM"/>
    </source>
</evidence>
<dbReference type="RefSeq" id="WP_073197391.1">
    <property type="nucleotide sequence ID" value="NZ_FQXO01000064.1"/>
</dbReference>
<dbReference type="AlphaFoldDB" id="A0A1M5VLS9"/>
<organism evidence="1 2">
    <name type="scientific">Caloranaerobacter azorensis DSM 13643</name>
    <dbReference type="NCBI Taxonomy" id="1121264"/>
    <lineage>
        <taxon>Bacteria</taxon>
        <taxon>Bacillati</taxon>
        <taxon>Bacillota</taxon>
        <taxon>Tissierellia</taxon>
        <taxon>Tissierellales</taxon>
        <taxon>Thermohalobacteraceae</taxon>
        <taxon>Caloranaerobacter</taxon>
    </lineage>
</organism>